<dbReference type="CDD" id="cd04301">
    <property type="entry name" value="NAT_SF"/>
    <property type="match status" value="1"/>
</dbReference>
<keyword evidence="3" id="KW-1185">Reference proteome</keyword>
<dbReference type="PROSITE" id="PS51186">
    <property type="entry name" value="GNAT"/>
    <property type="match status" value="1"/>
</dbReference>
<gene>
    <name evidence="2" type="ORF">LIZ65_07335</name>
</gene>
<comment type="caution">
    <text evidence="2">The sequence shown here is derived from an EMBL/GenBank/DDBJ whole genome shotgun (WGS) entry which is preliminary data.</text>
</comment>
<evidence type="ECO:0000313" key="3">
    <source>
        <dbReference type="Proteomes" id="UP001299546"/>
    </source>
</evidence>
<dbReference type="SUPFAM" id="SSF55729">
    <property type="entry name" value="Acyl-CoA N-acyltransferases (Nat)"/>
    <property type="match status" value="1"/>
</dbReference>
<dbReference type="InterPro" id="IPR016181">
    <property type="entry name" value="Acyl_CoA_acyltransferase"/>
</dbReference>
<dbReference type="InterPro" id="IPR000182">
    <property type="entry name" value="GNAT_dom"/>
</dbReference>
<reference evidence="2 3" key="1">
    <citation type="submission" date="2021-10" db="EMBL/GenBank/DDBJ databases">
        <title>Collection of gut derived symbiotic bacterial strains cultured from healthy donors.</title>
        <authorList>
            <person name="Lin H."/>
            <person name="Littmann E."/>
            <person name="Kohout C."/>
            <person name="Pamer E.G."/>
        </authorList>
    </citation>
    <scope>NUCLEOTIDE SEQUENCE [LARGE SCALE GENOMIC DNA]</scope>
    <source>
        <strain evidence="2 3">DFI.1.165</strain>
    </source>
</reference>
<dbReference type="Proteomes" id="UP001299546">
    <property type="component" value="Unassembled WGS sequence"/>
</dbReference>
<protein>
    <submittedName>
        <fullName evidence="2">GNAT family N-acetyltransferase</fullName>
    </submittedName>
</protein>
<evidence type="ECO:0000259" key="1">
    <source>
        <dbReference type="PROSITE" id="PS51186"/>
    </source>
</evidence>
<sequence>MKDKIKSEVIINGQSYKFYNRIGDSKELLASFNSLASRTFGGLTFDCVGGYYEPHVLVREGQVCANISVNQIPFVFDGREIFCVQLGTVMTEEAYRQRGLSRWLMEYILSQWEGQCDVLYLYANDSVTQFYPKFGFVEEKQFCVYKQGIEPSDKRAEKLRMDEEESRRLALEKYAQGNPFSRLCMRKNDTLFSFYANRVMKDCVFYSREYDVIIFASEEAGRLYCYDIFGRTEGTLEDILGEITTDKDQKIYLGFTPKEMDGFASEEYIEEDTTFFVHRSSDNIFRADRLMFPVISIA</sequence>
<dbReference type="EMBL" id="JAJCIS010000003">
    <property type="protein sequence ID" value="MCB7387100.1"/>
    <property type="molecule type" value="Genomic_DNA"/>
</dbReference>
<organism evidence="2 3">
    <name type="scientific">Bariatricus massiliensis</name>
    <dbReference type="NCBI Taxonomy" id="1745713"/>
    <lineage>
        <taxon>Bacteria</taxon>
        <taxon>Bacillati</taxon>
        <taxon>Bacillota</taxon>
        <taxon>Clostridia</taxon>
        <taxon>Lachnospirales</taxon>
        <taxon>Lachnospiraceae</taxon>
        <taxon>Bariatricus</taxon>
    </lineage>
</organism>
<accession>A0ABS8DFE3</accession>
<evidence type="ECO:0000313" key="2">
    <source>
        <dbReference type="EMBL" id="MCB7387100.1"/>
    </source>
</evidence>
<dbReference type="Pfam" id="PF13508">
    <property type="entry name" value="Acetyltransf_7"/>
    <property type="match status" value="1"/>
</dbReference>
<proteinExistence type="predicted"/>
<feature type="domain" description="N-acetyltransferase" evidence="1">
    <location>
        <begin position="20"/>
        <end position="162"/>
    </location>
</feature>
<dbReference type="Gene3D" id="3.40.630.30">
    <property type="match status" value="1"/>
</dbReference>
<dbReference type="RefSeq" id="WP_066733773.1">
    <property type="nucleotide sequence ID" value="NZ_JAJCIQ010000003.1"/>
</dbReference>
<name>A0ABS8DFE3_9FIRM</name>